<sequence length="71" mass="7430">MGPSAGAIGGDPDRPVLAPDGVHPLFGAVARAFADHRPLVLSPDAVWLTIAWRPRTSACAPTWPPAPRRPA</sequence>
<evidence type="ECO:0000313" key="1">
    <source>
        <dbReference type="EMBL" id="GGM87432.1"/>
    </source>
</evidence>
<reference evidence="1" key="1">
    <citation type="journal article" date="2014" name="Int. J. Syst. Evol. Microbiol.">
        <title>Complete genome sequence of Corynebacterium casei LMG S-19264T (=DSM 44701T), isolated from a smear-ripened cheese.</title>
        <authorList>
            <consortium name="US DOE Joint Genome Institute (JGI-PGF)"/>
            <person name="Walter F."/>
            <person name="Albersmeier A."/>
            <person name="Kalinowski J."/>
            <person name="Ruckert C."/>
        </authorList>
    </citation>
    <scope>NUCLEOTIDE SEQUENCE</scope>
    <source>
        <strain evidence="1">JCM 19831</strain>
    </source>
</reference>
<name>A0A917UEJ8_9ACTN</name>
<gene>
    <name evidence="1" type="ORF">GCM10007977_106750</name>
</gene>
<dbReference type="AlphaFoldDB" id="A0A917UEJ8"/>
<evidence type="ECO:0000313" key="2">
    <source>
        <dbReference type="Proteomes" id="UP000642070"/>
    </source>
</evidence>
<comment type="caution">
    <text evidence="1">The sequence shown here is derived from an EMBL/GenBank/DDBJ whole genome shotgun (WGS) entry which is preliminary data.</text>
</comment>
<dbReference type="RefSeq" id="WP_229837204.1">
    <property type="nucleotide sequence ID" value="NZ_BMPI01000112.1"/>
</dbReference>
<protein>
    <submittedName>
        <fullName evidence="1">Uncharacterized protein</fullName>
    </submittedName>
</protein>
<dbReference type="EMBL" id="BMPI01000112">
    <property type="protein sequence ID" value="GGM87432.1"/>
    <property type="molecule type" value="Genomic_DNA"/>
</dbReference>
<dbReference type="InterPro" id="IPR025533">
    <property type="entry name" value="DUF4419"/>
</dbReference>
<accession>A0A917UEJ8</accession>
<dbReference type="Proteomes" id="UP000642070">
    <property type="component" value="Unassembled WGS sequence"/>
</dbReference>
<reference evidence="1" key="2">
    <citation type="submission" date="2020-09" db="EMBL/GenBank/DDBJ databases">
        <authorList>
            <person name="Sun Q."/>
            <person name="Ohkuma M."/>
        </authorList>
    </citation>
    <scope>NUCLEOTIDE SEQUENCE</scope>
    <source>
        <strain evidence="1">JCM 19831</strain>
    </source>
</reference>
<keyword evidence="2" id="KW-1185">Reference proteome</keyword>
<dbReference type="Pfam" id="PF14388">
    <property type="entry name" value="DUF4419"/>
    <property type="match status" value="1"/>
</dbReference>
<proteinExistence type="predicted"/>
<organism evidence="1 2">
    <name type="scientific">Dactylosporangium sucinum</name>
    <dbReference type="NCBI Taxonomy" id="1424081"/>
    <lineage>
        <taxon>Bacteria</taxon>
        <taxon>Bacillati</taxon>
        <taxon>Actinomycetota</taxon>
        <taxon>Actinomycetes</taxon>
        <taxon>Micromonosporales</taxon>
        <taxon>Micromonosporaceae</taxon>
        <taxon>Dactylosporangium</taxon>
    </lineage>
</organism>